<dbReference type="Gene3D" id="3.30.559.30">
    <property type="entry name" value="Nonribosomal peptide synthetase, condensation domain"/>
    <property type="match status" value="1"/>
</dbReference>
<dbReference type="OMA" id="GFWPVQV"/>
<dbReference type="PANTHER" id="PTHR42034">
    <property type="entry name" value="CHROMOSOME 7, WHOLE GENOME SHOTGUN SEQUENCE-RELATED"/>
    <property type="match status" value="1"/>
</dbReference>
<dbReference type="Gene3D" id="3.30.559.10">
    <property type="entry name" value="Chloramphenicol acetyltransferase-like domain"/>
    <property type="match status" value="1"/>
</dbReference>
<dbReference type="PANTHER" id="PTHR42034:SF1">
    <property type="entry name" value="CONDENSATION DOMAIN-CONTAINING PROTEIN"/>
    <property type="match status" value="1"/>
</dbReference>
<proteinExistence type="predicted"/>
<protein>
    <submittedName>
        <fullName evidence="1">Uncharacterized protein</fullName>
    </submittedName>
</protein>
<name>A1CSG6_ASPCL</name>
<dbReference type="HOGENOM" id="CLU_029138_0_0_1"/>
<dbReference type="InterPro" id="IPR023213">
    <property type="entry name" value="CAT-like_dom_sf"/>
</dbReference>
<sequence length="408" mass="45748">MRLETDKAPEEVVALAKRAWIQMRYMHPALTVTADLRGFTYCPPHNQLEVDEWANKTFIVQESDSSMGDEDFQSFAGAPATEQATLYHFPKENRFILRSNHMLTDGHGVAMFFRDFLNEMARLESESEIIREPLDKEAQCLPCGIFECISAFSPHGTSTFSRPRLQPHEEAVIIPSKNSESDPGPGRAQFLKFSQQQTKEILAITKDSGLKLTAFLHAAIIHAGTKMTPCSPGTKHSTNIIFNLQKVCHGGPPNAESRASMLRIGFWPVQVQIEDNVYQTAARLKPEYSLIANQKEAVVAAMVPRLHQLTSVVGIRASYQGILPSFIGDISSMLLGIYGSFKTREIWMVALPLDERVYLGIQTFDGRLSIRAAYNETYHDDSQVAEFLEKIKQEIQIALMRIANGLDN</sequence>
<evidence type="ECO:0000313" key="2">
    <source>
        <dbReference type="Proteomes" id="UP000006701"/>
    </source>
</evidence>
<organism evidence="1 2">
    <name type="scientific">Aspergillus clavatus (strain ATCC 1007 / CBS 513.65 / DSM 816 / NCTC 3887 / NRRL 1 / QM 1276 / 107)</name>
    <dbReference type="NCBI Taxonomy" id="344612"/>
    <lineage>
        <taxon>Eukaryota</taxon>
        <taxon>Fungi</taxon>
        <taxon>Dikarya</taxon>
        <taxon>Ascomycota</taxon>
        <taxon>Pezizomycotina</taxon>
        <taxon>Eurotiomycetes</taxon>
        <taxon>Eurotiomycetidae</taxon>
        <taxon>Eurotiales</taxon>
        <taxon>Aspergillaceae</taxon>
        <taxon>Aspergillus</taxon>
        <taxon>Aspergillus subgen. Fumigati</taxon>
    </lineage>
</organism>
<dbReference type="eggNOG" id="ENOG502SESV">
    <property type="taxonomic scope" value="Eukaryota"/>
</dbReference>
<gene>
    <name evidence="1" type="ORF">ACLA_033230</name>
</gene>
<reference evidence="1 2" key="1">
    <citation type="journal article" date="2008" name="PLoS Genet.">
        <title>Genomic islands in the pathogenic filamentous fungus Aspergillus fumigatus.</title>
        <authorList>
            <person name="Fedorova N.D."/>
            <person name="Khaldi N."/>
            <person name="Joardar V.S."/>
            <person name="Maiti R."/>
            <person name="Amedeo P."/>
            <person name="Anderson M.J."/>
            <person name="Crabtree J."/>
            <person name="Silva J.C."/>
            <person name="Badger J.H."/>
            <person name="Albarraq A."/>
            <person name="Angiuoli S."/>
            <person name="Bussey H."/>
            <person name="Bowyer P."/>
            <person name="Cotty P.J."/>
            <person name="Dyer P.S."/>
            <person name="Egan A."/>
            <person name="Galens K."/>
            <person name="Fraser-Liggett C.M."/>
            <person name="Haas B.J."/>
            <person name="Inman J.M."/>
            <person name="Kent R."/>
            <person name="Lemieux S."/>
            <person name="Malavazi I."/>
            <person name="Orvis J."/>
            <person name="Roemer T."/>
            <person name="Ronning C.M."/>
            <person name="Sundaram J.P."/>
            <person name="Sutton G."/>
            <person name="Turner G."/>
            <person name="Venter J.C."/>
            <person name="White O.R."/>
            <person name="Whitty B.R."/>
            <person name="Youngman P."/>
            <person name="Wolfe K.H."/>
            <person name="Goldman G.H."/>
            <person name="Wortman J.R."/>
            <person name="Jiang B."/>
            <person name="Denning D.W."/>
            <person name="Nierman W.C."/>
        </authorList>
    </citation>
    <scope>NUCLEOTIDE SEQUENCE [LARGE SCALE GENOMIC DNA]</scope>
    <source>
        <strain evidence="2">ATCC 1007 / CBS 513.65 / DSM 816 / NCTC 3887 / NRRL 1</strain>
    </source>
</reference>
<dbReference type="Proteomes" id="UP000006701">
    <property type="component" value="Unassembled WGS sequence"/>
</dbReference>
<dbReference type="AlphaFoldDB" id="A1CSG6"/>
<dbReference type="EMBL" id="DS027059">
    <property type="protein sequence ID" value="EAW08587.1"/>
    <property type="molecule type" value="Genomic_DNA"/>
</dbReference>
<accession>A1CSG6</accession>
<dbReference type="GeneID" id="4701066"/>
<keyword evidence="2" id="KW-1185">Reference proteome</keyword>
<dbReference type="VEuPathDB" id="FungiDB:ACLA_033230"/>
<dbReference type="KEGG" id="act:ACLA_033230"/>
<dbReference type="RefSeq" id="XP_001270013.1">
    <property type="nucleotide sequence ID" value="XM_001270012.1"/>
</dbReference>
<evidence type="ECO:0000313" key="1">
    <source>
        <dbReference type="EMBL" id="EAW08587.1"/>
    </source>
</evidence>
<dbReference type="OrthoDB" id="2548233at2759"/>